<dbReference type="Pfam" id="PF06957">
    <property type="entry name" value="COPI_C"/>
    <property type="match status" value="1"/>
</dbReference>
<dbReference type="Pfam" id="PF00400">
    <property type="entry name" value="WD40"/>
    <property type="match status" value="6"/>
</dbReference>
<dbReference type="InterPro" id="IPR050844">
    <property type="entry name" value="Coatomer_complex_subunit"/>
</dbReference>
<feature type="repeat" description="WD" evidence="11">
    <location>
        <begin position="10"/>
        <end position="51"/>
    </location>
</feature>
<dbReference type="PANTHER" id="PTHR19876">
    <property type="entry name" value="COATOMER"/>
    <property type="match status" value="1"/>
</dbReference>
<organism evidence="16 17">
    <name type="scientific">Mycoemilia scoparia</name>
    <dbReference type="NCBI Taxonomy" id="417184"/>
    <lineage>
        <taxon>Eukaryota</taxon>
        <taxon>Fungi</taxon>
        <taxon>Fungi incertae sedis</taxon>
        <taxon>Zoopagomycota</taxon>
        <taxon>Kickxellomycotina</taxon>
        <taxon>Kickxellomycetes</taxon>
        <taxon>Kickxellales</taxon>
        <taxon>Kickxellaceae</taxon>
        <taxon>Mycoemilia</taxon>
    </lineage>
</organism>
<gene>
    <name evidence="16" type="ORF">H4219_001712</name>
</gene>
<feature type="domain" description="COPA/B TPR" evidence="15">
    <location>
        <begin position="635"/>
        <end position="778"/>
    </location>
</feature>
<dbReference type="PROSITE" id="PS00678">
    <property type="entry name" value="WD_REPEATS_1"/>
    <property type="match status" value="1"/>
</dbReference>
<comment type="subunit">
    <text evidence="10">Oligomeric complex that consists of at least the alpha, beta, beta', gamma, delta, epsilon and zeta subunits.</text>
</comment>
<evidence type="ECO:0000256" key="8">
    <source>
        <dbReference type="ARBA" id="ARBA00023034"/>
    </source>
</evidence>
<evidence type="ECO:0000313" key="17">
    <source>
        <dbReference type="Proteomes" id="UP001150538"/>
    </source>
</evidence>
<evidence type="ECO:0000256" key="4">
    <source>
        <dbReference type="ARBA" id="ARBA00022574"/>
    </source>
</evidence>
<keyword evidence="2 10" id="KW-0813">Transport</keyword>
<dbReference type="SMART" id="SM00320">
    <property type="entry name" value="WD40"/>
    <property type="match status" value="7"/>
</dbReference>
<dbReference type="GO" id="GO:0006891">
    <property type="term" value="P:intra-Golgi vesicle-mediated transport"/>
    <property type="evidence" value="ECO:0007669"/>
    <property type="project" value="TreeGrafter"/>
</dbReference>
<keyword evidence="3 10" id="KW-0963">Cytoplasm</keyword>
<dbReference type="SUPFAM" id="SSF50978">
    <property type="entry name" value="WD40 repeat-like"/>
    <property type="match status" value="1"/>
</dbReference>
<dbReference type="PROSITE" id="PS50294">
    <property type="entry name" value="WD_REPEATS_REGION"/>
    <property type="match status" value="5"/>
</dbReference>
<evidence type="ECO:0000259" key="15">
    <source>
        <dbReference type="Pfam" id="PF23953"/>
    </source>
</evidence>
<evidence type="ECO:0000256" key="1">
    <source>
        <dbReference type="ARBA" id="ARBA00004255"/>
    </source>
</evidence>
<dbReference type="InterPro" id="IPR019775">
    <property type="entry name" value="WD40_repeat_CS"/>
</dbReference>
<evidence type="ECO:0000256" key="2">
    <source>
        <dbReference type="ARBA" id="ARBA00022448"/>
    </source>
</evidence>
<keyword evidence="5" id="KW-0677">Repeat</keyword>
<dbReference type="GO" id="GO:0000139">
    <property type="term" value="C:Golgi membrane"/>
    <property type="evidence" value="ECO:0007669"/>
    <property type="project" value="UniProtKB-SubCell"/>
</dbReference>
<feature type="repeat" description="WD" evidence="11">
    <location>
        <begin position="259"/>
        <end position="300"/>
    </location>
</feature>
<protein>
    <recommendedName>
        <fullName evidence="10">Coatomer subunit alpha</fullName>
    </recommendedName>
</protein>
<dbReference type="Gene3D" id="2.130.10.10">
    <property type="entry name" value="YVTN repeat-like/Quinoprotein amine dehydrogenase"/>
    <property type="match status" value="1"/>
</dbReference>
<feature type="repeat" description="WD" evidence="11">
    <location>
        <begin position="215"/>
        <end position="256"/>
    </location>
</feature>
<dbReference type="InterPro" id="IPR056176">
    <property type="entry name" value="TPR_COPA_B"/>
</dbReference>
<dbReference type="FunFam" id="1.25.40.470:FF:000002">
    <property type="entry name" value="Coatomer subunit alpha"/>
    <property type="match status" value="1"/>
</dbReference>
<dbReference type="InterPro" id="IPR047312">
    <property type="entry name" value="Coatomer_alpha_WD-assoc_reg"/>
</dbReference>
<dbReference type="SUPFAM" id="SSF50969">
    <property type="entry name" value="YVTN repeat-like/Quinoprotein amine dehydrogenase"/>
    <property type="match status" value="1"/>
</dbReference>
<feature type="region of interest" description="Disordered" evidence="12">
    <location>
        <begin position="836"/>
        <end position="862"/>
    </location>
</feature>
<keyword evidence="4 11" id="KW-0853">WD repeat</keyword>
<dbReference type="InterPro" id="IPR015943">
    <property type="entry name" value="WD40/YVTN_repeat-like_dom_sf"/>
</dbReference>
<evidence type="ECO:0000256" key="9">
    <source>
        <dbReference type="ARBA" id="ARBA00023136"/>
    </source>
</evidence>
<dbReference type="PROSITE" id="PS50082">
    <property type="entry name" value="WD_REPEATS_2"/>
    <property type="match status" value="6"/>
</dbReference>
<comment type="subcellular location">
    <subcellularLocation>
        <location evidence="10">Cytoplasm</location>
    </subcellularLocation>
    <subcellularLocation>
        <location evidence="1 10">Golgi apparatus membrane</location>
        <topology evidence="1 10">Peripheral membrane protein</topology>
        <orientation evidence="1">Cytoplasmic side</orientation>
    </subcellularLocation>
</comment>
<evidence type="ECO:0000256" key="10">
    <source>
        <dbReference type="PIRNR" id="PIRNR003354"/>
    </source>
</evidence>
<dbReference type="InterPro" id="IPR016391">
    <property type="entry name" value="Coatomer_asu"/>
</dbReference>
<feature type="repeat" description="WD" evidence="11">
    <location>
        <begin position="136"/>
        <end position="170"/>
    </location>
</feature>
<evidence type="ECO:0000259" key="13">
    <source>
        <dbReference type="Pfam" id="PF04053"/>
    </source>
</evidence>
<dbReference type="GO" id="GO:0006886">
    <property type="term" value="P:intracellular protein transport"/>
    <property type="evidence" value="ECO:0007669"/>
    <property type="project" value="UniProtKB-UniRule"/>
</dbReference>
<evidence type="ECO:0000256" key="3">
    <source>
        <dbReference type="ARBA" id="ARBA00022490"/>
    </source>
</evidence>
<keyword evidence="9 10" id="KW-0472">Membrane</keyword>
<feature type="domain" description="Coatomer alpha subunit C-terminal" evidence="14">
    <location>
        <begin position="866"/>
        <end position="1217"/>
    </location>
</feature>
<dbReference type="OrthoDB" id="10261470at2759"/>
<evidence type="ECO:0000256" key="5">
    <source>
        <dbReference type="ARBA" id="ARBA00022737"/>
    </source>
</evidence>
<sequence>MDKMQMLIKFETKSSRVKGVSFHPKRPWILASLHNGSIQLWDYRMGILLEKFEEHDGPVRGISFHPSRDLFVSGGDDYKIRVWSYKTRRCLFTLQGHLDYVRTVYFHPEQPWIISASDDQTIRIWNWQSKQCIAVLTGHNHYVMCAQFHPKEDLVVSACLDQTVRVWDISGLRKKNAAGSGPPMPDMIGTKGMNLGMNSQQDMFGLSDVIVKFVLEGHMRGVNWCAFHPDKPLILSAGDDRQIKIWRMSDNKAWELDACRGHYNNVSSAVFHSGRDFIISDSEDKSIRVWDANKRTLIQTFRREQDRFWCLASHPEINLFAAGHDGGLIVFKLERERPAYSIYQNSLIHVAGSELRLHDYNTDTTTSLIKIRSSTPGKYVPPPRSLSFNPAEKLVLINTDIEGGTYELHSLAGNTPAGQARAGAGSSAVWISRNRFAVLEKATQTIHIRDPTNVTTKTIKAPVSVNEMFLAPGGNLILSSPNSVLLFDVQSRAIIAELSVPGVKYVSWSVDMTKVALLSKHTITIASNNFKQLAQVSETIRIKSAAWDEQNVLLYTTLNHLKYALTQGDNGIICTLDDPHYLTKVRGSTAYCIDRNAENYSLNIDPTEYRFKLALVQRNYEQVVSIIKNSNLVGQSIIAYLQKKGYPEIALHFVRDNVTRFGLALECGDMNIALETAKAIDKPQYWLKLSQESLRLGHIQVADQAYQRMKDMNKLSFLYSITGATDKQQRLGKTLSLSDNFTQRFQHSLYAGNPEDRIRIFEESGQLPLAYLTAKSHGFEEKAKAILAAAEIDESEISGLSTDGSLLVPPAPLISAPELDWPRLDVSKNMLDKKLFSSSNKPHEPAQTQPEEDNGLPNGASLNEAKEDLADSAAEPTGSGWGMDEELDIEDEIVAAEAAAVDKGISGALVAPESDPDDLTILGRKAKSPIDFVLVGDFEKGMKSLKTKYGITSFEPLKPLFLEIYSSSRTVLSTFPGVPPTRIPLFKPSQDGSGSTGLTVPVALCKVQTAARKIQDNHQLFTEGKFSLANEQFRKTLQSMVLVVANDEVEEEQRASMIKEAREYILGTSLELKRRDIAVQSPSEAAKKQQIELAAYFTKCEMKDTHTQLALRSAMTVSFKAQCFRTAGDFARRLLELDPPEGVAQKAKQLQAVCDRQSRNAIDIDYNEFTPFVICAASLTPIYQGEPSVECAYCQASYKPTYAQSICEICKIARIGTV</sequence>
<dbReference type="Gene3D" id="1.25.40.470">
    <property type="match status" value="1"/>
</dbReference>
<dbReference type="PRINTS" id="PR00320">
    <property type="entry name" value="GPROTEINBRPT"/>
</dbReference>
<comment type="function">
    <text evidence="10">The coatomer is a cytosolic protein complex that binds to dilysine motifs and reversibly associates with Golgi non-clathrin-coated vesicles, which further mediate biosynthetic protein transport from the ER, via the Golgi up to the trans Golgi network.</text>
</comment>
<dbReference type="InterPro" id="IPR006692">
    <property type="entry name" value="Beta-prop_COPA/B_2nd"/>
</dbReference>
<dbReference type="Pfam" id="PF04053">
    <property type="entry name" value="B-prop_COPA_B_2nd"/>
    <property type="match status" value="1"/>
</dbReference>
<dbReference type="InterPro" id="IPR036322">
    <property type="entry name" value="WD40_repeat_dom_sf"/>
</dbReference>
<dbReference type="InterPro" id="IPR020472">
    <property type="entry name" value="WD40_PAC1"/>
</dbReference>
<proteinExistence type="predicted"/>
<evidence type="ECO:0000256" key="7">
    <source>
        <dbReference type="ARBA" id="ARBA00022927"/>
    </source>
</evidence>
<dbReference type="InterPro" id="IPR011044">
    <property type="entry name" value="Quino_amine_DH_bsu"/>
</dbReference>
<dbReference type="PIRSF" id="PIRSF003354">
    <property type="entry name" value="Coatomer_alpha_subunit"/>
    <property type="match status" value="1"/>
</dbReference>
<dbReference type="InterPro" id="IPR001680">
    <property type="entry name" value="WD40_rpt"/>
</dbReference>
<name>A0A9W8DUZ3_9FUNG</name>
<evidence type="ECO:0000313" key="16">
    <source>
        <dbReference type="EMBL" id="KAJ1919803.1"/>
    </source>
</evidence>
<evidence type="ECO:0000256" key="12">
    <source>
        <dbReference type="SAM" id="MobiDB-lite"/>
    </source>
</evidence>
<dbReference type="GO" id="GO:0005198">
    <property type="term" value="F:structural molecule activity"/>
    <property type="evidence" value="ECO:0007669"/>
    <property type="project" value="InterPro"/>
</dbReference>
<dbReference type="CDD" id="cd00200">
    <property type="entry name" value="WD40"/>
    <property type="match status" value="1"/>
</dbReference>
<dbReference type="GO" id="GO:0006890">
    <property type="term" value="P:retrograde vesicle-mediated transport, Golgi to endoplasmic reticulum"/>
    <property type="evidence" value="ECO:0007669"/>
    <property type="project" value="TreeGrafter"/>
</dbReference>
<dbReference type="Proteomes" id="UP001150538">
    <property type="component" value="Unassembled WGS sequence"/>
</dbReference>
<evidence type="ECO:0000259" key="14">
    <source>
        <dbReference type="Pfam" id="PF06957"/>
    </source>
</evidence>
<dbReference type="FunFam" id="2.130.10.10:FF:000010">
    <property type="entry name" value="Coatomer subunit alpha"/>
    <property type="match status" value="1"/>
</dbReference>
<comment type="caution">
    <text evidence="16">The sequence shown here is derived from an EMBL/GenBank/DDBJ whole genome shotgun (WGS) entry which is preliminary data.</text>
</comment>
<dbReference type="EMBL" id="JANBPU010000021">
    <property type="protein sequence ID" value="KAJ1919803.1"/>
    <property type="molecule type" value="Genomic_DNA"/>
</dbReference>
<evidence type="ECO:0000256" key="11">
    <source>
        <dbReference type="PROSITE-ProRule" id="PRU00221"/>
    </source>
</evidence>
<feature type="repeat" description="WD" evidence="11">
    <location>
        <begin position="52"/>
        <end position="93"/>
    </location>
</feature>
<dbReference type="PANTHER" id="PTHR19876:SF1">
    <property type="entry name" value="COATOMER SUBUNIT ALPHA"/>
    <property type="match status" value="1"/>
</dbReference>
<feature type="repeat" description="WD" evidence="11">
    <location>
        <begin position="94"/>
        <end position="135"/>
    </location>
</feature>
<reference evidence="16" key="1">
    <citation type="submission" date="2022-07" db="EMBL/GenBank/DDBJ databases">
        <title>Phylogenomic reconstructions and comparative analyses of Kickxellomycotina fungi.</title>
        <authorList>
            <person name="Reynolds N.K."/>
            <person name="Stajich J.E."/>
            <person name="Barry K."/>
            <person name="Grigoriev I.V."/>
            <person name="Crous P."/>
            <person name="Smith M.E."/>
        </authorList>
    </citation>
    <scope>NUCLEOTIDE SEQUENCE</scope>
    <source>
        <strain evidence="16">NBRC 100468</strain>
    </source>
</reference>
<accession>A0A9W8DUZ3</accession>
<dbReference type="AlphaFoldDB" id="A0A9W8DUZ3"/>
<dbReference type="Pfam" id="PF23953">
    <property type="entry name" value="TPR_COPA_B"/>
    <property type="match status" value="1"/>
</dbReference>
<keyword evidence="6 10" id="KW-0931">ER-Golgi transport</keyword>
<dbReference type="GO" id="GO:0030126">
    <property type="term" value="C:COPI vesicle coat"/>
    <property type="evidence" value="ECO:0007669"/>
    <property type="project" value="UniProtKB-UniRule"/>
</dbReference>
<keyword evidence="7 10" id="KW-0653">Protein transport</keyword>
<dbReference type="GO" id="GO:0006888">
    <property type="term" value="P:endoplasmic reticulum to Golgi vesicle-mediated transport"/>
    <property type="evidence" value="ECO:0007669"/>
    <property type="project" value="InterPro"/>
</dbReference>
<evidence type="ECO:0000256" key="6">
    <source>
        <dbReference type="ARBA" id="ARBA00022892"/>
    </source>
</evidence>
<feature type="domain" description="COPA/B second beta-propeller" evidence="13">
    <location>
        <begin position="355"/>
        <end position="594"/>
    </location>
</feature>
<dbReference type="InterPro" id="IPR010714">
    <property type="entry name" value="Coatomer_asu_C"/>
</dbReference>
<dbReference type="CDD" id="cd22948">
    <property type="entry name" value="Coatomer_WDAD_alpha"/>
    <property type="match status" value="1"/>
</dbReference>
<keyword evidence="17" id="KW-1185">Reference proteome</keyword>
<keyword evidence="8 10" id="KW-0333">Golgi apparatus</keyword>